<dbReference type="EMBL" id="CP003181">
    <property type="protein sequence ID" value="AHJ63243.1"/>
    <property type="molecule type" value="Genomic_DNA"/>
</dbReference>
<dbReference type="GO" id="GO:0019068">
    <property type="term" value="P:virion assembly"/>
    <property type="evidence" value="ECO:0007669"/>
    <property type="project" value="InterPro"/>
</dbReference>
<dbReference type="InterPro" id="IPR006429">
    <property type="entry name" value="Phage_lambda_portal"/>
</dbReference>
<gene>
    <name evidence="1" type="ORF">GbCGDNIH3_7065</name>
</gene>
<dbReference type="Pfam" id="PF05136">
    <property type="entry name" value="Phage_portal_2"/>
    <property type="match status" value="1"/>
</dbReference>
<dbReference type="AlphaFoldDB" id="A0AAN0VFX5"/>
<dbReference type="NCBIfam" id="TIGR01539">
    <property type="entry name" value="portal_lambda"/>
    <property type="match status" value="1"/>
</dbReference>
<evidence type="ECO:0000313" key="1">
    <source>
        <dbReference type="EMBL" id="AHJ63243.1"/>
    </source>
</evidence>
<reference evidence="2" key="1">
    <citation type="submission" date="2012-06" db="EMBL/GenBank/DDBJ databases">
        <title>Genome analysis of multiple Granulibacter bethesdensis isolates demonstrates substantial genome diversity.</title>
        <authorList>
            <person name="Greenberg D.E."/>
            <person name="Porcella S.F."/>
            <person name="Zarember K."/>
            <person name="Zelazny A.M."/>
            <person name="Bruno D."/>
            <person name="Martens C."/>
            <person name="Barbian K.D."/>
            <person name="Jaske E."/>
            <person name="Holland S.M."/>
        </authorList>
    </citation>
    <scope>NUCLEOTIDE SEQUENCE [LARGE SCALE GENOMIC DNA]</scope>
    <source>
        <strain evidence="2">CGDNIH3</strain>
    </source>
</reference>
<organism evidence="1 2">
    <name type="scientific">Granulibacter bethesdensis</name>
    <dbReference type="NCBI Taxonomy" id="364410"/>
    <lineage>
        <taxon>Bacteria</taxon>
        <taxon>Pseudomonadati</taxon>
        <taxon>Pseudomonadota</taxon>
        <taxon>Alphaproteobacteria</taxon>
        <taxon>Acetobacterales</taxon>
        <taxon>Acetobacteraceae</taxon>
        <taxon>Granulibacter</taxon>
    </lineage>
</organism>
<dbReference type="Proteomes" id="UP000019438">
    <property type="component" value="Chromosome"/>
</dbReference>
<proteinExistence type="predicted"/>
<dbReference type="KEGG" id="gbc:GbCGDNIH3_7065"/>
<protein>
    <submittedName>
        <fullName evidence="1">Portal protein</fullName>
    </submittedName>
</protein>
<evidence type="ECO:0000313" key="2">
    <source>
        <dbReference type="Proteomes" id="UP000019438"/>
    </source>
</evidence>
<accession>A0AAN0VFX5</accession>
<sequence>MADKPRYRVQAGSAPLMAGVSPLATPPGIPGHPVASPFVAASGGRRLSGWRPTGSGPNAALQMSGGEMLRRSRDLRRNNPFGKRAMDLTVTHAIGTGIKPRSLCRNKRIVAALSELWDEWTRVSDADGVFDFYGQQALAFGEMVEGGEAFARLRPRQLSDGLPVPLQIQLIPSEQVPLGYALPSDGNPVLQGIERDRIGRRAGYWMYDQHPGDLTAPGVGISLMPKRVSAVDICHLYNQTRIGQLRGVPWLAAAMTSVHQAHAYLDAELLRKQMSAMLVAAIESPVGVDSGPDGLKAAIGVPAEDDIVTMEPGSVMALRAGEKITFNQPADVGQSFEPFMAATYRAVSSAANLIYEELTGNWKDTNDRTFRAAFNTFKRQVSYWQYSLMCVQFCWPVWSRFVDYAVASGALRVPKSVTDRDLKRVAWSPQRHAYINPIQDITATGEELTLGLTSRTAEILERGDDPEQVDQQIAEDRTREAEHGLAFTPGNIGAKAAMAADGATLPHDGATP</sequence>
<dbReference type="GO" id="GO:0005198">
    <property type="term" value="F:structural molecule activity"/>
    <property type="evidence" value="ECO:0007669"/>
    <property type="project" value="InterPro"/>
</dbReference>
<dbReference type="RefSeq" id="WP_025286807.1">
    <property type="nucleotide sequence ID" value="NZ_CP003181.2"/>
</dbReference>
<name>A0AAN0VFX5_9PROT</name>